<sequence>MKLRLQSKIEPESIIVGWSLVDKAHDEQLHRGEWGKFRFKFRGSQTANRAAIAELVVLHHLFRHNFRQFATARNKEITFSLYDLDVYRFVTGTDDDQTADHIKMYGGFISTLLPSAMWELSTHDMLEEIECDIVDFDMELLTSYRAILQPAYLSIWDIEVDITTHCIEQYERKTSSFYYQLGNPQNSIIKRLSNKENELVELDKRVQVAKLSKHLHAIHDVVIKTQPHDVCFVLTRKDENSKYYVKTCYQRSSFSKTENRHRSRGSSKRNFNRHYAD</sequence>
<accession>A0ABT1N5T5</accession>
<name>A0ABT1N5T5_9GAMM</name>
<evidence type="ECO:0000313" key="3">
    <source>
        <dbReference type="Proteomes" id="UP001524460"/>
    </source>
</evidence>
<reference evidence="2 3" key="1">
    <citation type="submission" date="2022-07" db="EMBL/GenBank/DDBJ databases">
        <title>Photobacterium pectinilyticum sp. nov., a marine bacterium isolated from surface seawater of Qingdao offshore.</title>
        <authorList>
            <person name="Wang X."/>
        </authorList>
    </citation>
    <scope>NUCLEOTIDE SEQUENCE [LARGE SCALE GENOMIC DNA]</scope>
    <source>
        <strain evidence="2 3">ZSDE20</strain>
    </source>
</reference>
<comment type="caution">
    <text evidence="2">The sequence shown here is derived from an EMBL/GenBank/DDBJ whole genome shotgun (WGS) entry which is preliminary data.</text>
</comment>
<evidence type="ECO:0000313" key="2">
    <source>
        <dbReference type="EMBL" id="MCQ1060108.1"/>
    </source>
</evidence>
<keyword evidence="3" id="KW-1185">Reference proteome</keyword>
<dbReference type="EMBL" id="JANEYT010000057">
    <property type="protein sequence ID" value="MCQ1060108.1"/>
    <property type="molecule type" value="Genomic_DNA"/>
</dbReference>
<gene>
    <name evidence="2" type="ORF">NHN17_18855</name>
</gene>
<feature type="compositionally biased region" description="Basic residues" evidence="1">
    <location>
        <begin position="259"/>
        <end position="277"/>
    </location>
</feature>
<dbReference type="Proteomes" id="UP001524460">
    <property type="component" value="Unassembled WGS sequence"/>
</dbReference>
<evidence type="ECO:0000256" key="1">
    <source>
        <dbReference type="SAM" id="MobiDB-lite"/>
    </source>
</evidence>
<proteinExistence type="predicted"/>
<organism evidence="2 3">
    <name type="scientific">Photobacterium pectinilyticum</name>
    <dbReference type="NCBI Taxonomy" id="2906793"/>
    <lineage>
        <taxon>Bacteria</taxon>
        <taxon>Pseudomonadati</taxon>
        <taxon>Pseudomonadota</taxon>
        <taxon>Gammaproteobacteria</taxon>
        <taxon>Vibrionales</taxon>
        <taxon>Vibrionaceae</taxon>
        <taxon>Photobacterium</taxon>
    </lineage>
</organism>
<dbReference type="RefSeq" id="WP_255044194.1">
    <property type="nucleotide sequence ID" value="NZ_JANEYT010000057.1"/>
</dbReference>
<protein>
    <submittedName>
        <fullName evidence="2">Uncharacterized protein</fullName>
    </submittedName>
</protein>
<feature type="region of interest" description="Disordered" evidence="1">
    <location>
        <begin position="255"/>
        <end position="277"/>
    </location>
</feature>